<reference evidence="1 2" key="1">
    <citation type="journal article" date="2016" name="Nat. Commun.">
        <title>Thousands of microbial genomes shed light on interconnected biogeochemical processes in an aquifer system.</title>
        <authorList>
            <person name="Anantharaman K."/>
            <person name="Brown C.T."/>
            <person name="Hug L.A."/>
            <person name="Sharon I."/>
            <person name="Castelle C.J."/>
            <person name="Probst A.J."/>
            <person name="Thomas B.C."/>
            <person name="Singh A."/>
            <person name="Wilkins M.J."/>
            <person name="Karaoz U."/>
            <person name="Brodie E.L."/>
            <person name="Williams K.H."/>
            <person name="Hubbard S.S."/>
            <person name="Banfield J.F."/>
        </authorList>
    </citation>
    <scope>NUCLEOTIDE SEQUENCE [LARGE SCALE GENOMIC DNA]</scope>
</reference>
<accession>A0A1F6CQY7</accession>
<gene>
    <name evidence="1" type="ORF">A2704_04735</name>
</gene>
<dbReference type="EMBL" id="MFKW01000024">
    <property type="protein sequence ID" value="OGG51553.1"/>
    <property type="molecule type" value="Genomic_DNA"/>
</dbReference>
<name>A0A1F6CQY7_9BACT</name>
<comment type="caution">
    <text evidence="1">The sequence shown here is derived from an EMBL/GenBank/DDBJ whole genome shotgun (WGS) entry which is preliminary data.</text>
</comment>
<organism evidence="1 2">
    <name type="scientific">Candidatus Kaiserbacteria bacterium RIFCSPHIGHO2_01_FULL_54_36b</name>
    <dbReference type="NCBI Taxonomy" id="1798483"/>
    <lineage>
        <taxon>Bacteria</taxon>
        <taxon>Candidatus Kaiseribacteriota</taxon>
    </lineage>
</organism>
<evidence type="ECO:0000313" key="2">
    <source>
        <dbReference type="Proteomes" id="UP000176445"/>
    </source>
</evidence>
<proteinExistence type="predicted"/>
<dbReference type="AlphaFoldDB" id="A0A1F6CQY7"/>
<protein>
    <submittedName>
        <fullName evidence="1">Uncharacterized protein</fullName>
    </submittedName>
</protein>
<evidence type="ECO:0000313" key="1">
    <source>
        <dbReference type="EMBL" id="OGG51553.1"/>
    </source>
</evidence>
<dbReference type="Proteomes" id="UP000176445">
    <property type="component" value="Unassembled WGS sequence"/>
</dbReference>
<sequence length="182" mass="20369">MEKGRIVMAKNYRAENMPGNQHLDADNHVMFLLQPVEKSQVGDRYSSKGVTVNIRGDFHTGASTKVAFVTSISNFEAKNHKCDDVYLEDKRRSSCDFAADLPAGRQEFEMRSRNGPLQRSLHPVYQIASKFPEVDRGIDPNGTASTNPFAVTAVCFTPDEKSVQSTRDAFAPLDYRVRIRPA</sequence>